<feature type="domain" description="Death" evidence="1">
    <location>
        <begin position="16"/>
        <end position="98"/>
    </location>
</feature>
<name>A0A7M7HHS3_STRPU</name>
<dbReference type="EnsemblMetazoa" id="XM_011668181">
    <property type="protein sequence ID" value="XP_011666483"/>
    <property type="gene ID" value="LOC105439325"/>
</dbReference>
<dbReference type="GeneID" id="105439325"/>
<dbReference type="CDD" id="cd01670">
    <property type="entry name" value="Death"/>
    <property type="match status" value="1"/>
</dbReference>
<proteinExistence type="predicted"/>
<organism evidence="2 3">
    <name type="scientific">Strongylocentrotus purpuratus</name>
    <name type="common">Purple sea urchin</name>
    <dbReference type="NCBI Taxonomy" id="7668"/>
    <lineage>
        <taxon>Eukaryota</taxon>
        <taxon>Metazoa</taxon>
        <taxon>Echinodermata</taxon>
        <taxon>Eleutherozoa</taxon>
        <taxon>Echinozoa</taxon>
        <taxon>Echinoidea</taxon>
        <taxon>Euechinoidea</taxon>
        <taxon>Echinacea</taxon>
        <taxon>Camarodonta</taxon>
        <taxon>Echinidea</taxon>
        <taxon>Strongylocentrotidae</taxon>
        <taxon>Strongylocentrotus</taxon>
    </lineage>
</organism>
<dbReference type="InterPro" id="IPR000488">
    <property type="entry name" value="Death_dom"/>
</dbReference>
<dbReference type="InParanoid" id="A0A7M7HHS3"/>
<reference evidence="2" key="2">
    <citation type="submission" date="2021-01" db="UniProtKB">
        <authorList>
            <consortium name="EnsemblMetazoa"/>
        </authorList>
    </citation>
    <scope>IDENTIFICATION</scope>
</reference>
<dbReference type="Proteomes" id="UP000007110">
    <property type="component" value="Unassembled WGS sequence"/>
</dbReference>
<dbReference type="SUPFAM" id="SSF47986">
    <property type="entry name" value="DEATH domain"/>
    <property type="match status" value="1"/>
</dbReference>
<dbReference type="Gene3D" id="1.10.533.10">
    <property type="entry name" value="Death Domain, Fas"/>
    <property type="match status" value="1"/>
</dbReference>
<sequence length="105" mass="12068">MATNATSYYDLDGTLSDRKLITLSTLIGDRYPELGHRLGLTRLQLDQVRQSGNLQHQVFAMLAMWRDTHKENARLGTLQDIVKDLGWISVYTQIRNTPDNFYVVL</sequence>
<dbReference type="OrthoDB" id="10031931at2759"/>
<dbReference type="OMA" id="NLQHQVF"/>
<evidence type="ECO:0000313" key="2">
    <source>
        <dbReference type="EnsemblMetazoa" id="XP_011666483"/>
    </source>
</evidence>
<dbReference type="InterPro" id="IPR011029">
    <property type="entry name" value="DEATH-like_dom_sf"/>
</dbReference>
<accession>A0A7M7HHS3</accession>
<dbReference type="PROSITE" id="PS50017">
    <property type="entry name" value="DEATH_DOMAIN"/>
    <property type="match status" value="1"/>
</dbReference>
<dbReference type="SMART" id="SM00005">
    <property type="entry name" value="DEATH"/>
    <property type="match status" value="1"/>
</dbReference>
<dbReference type="AlphaFoldDB" id="A0A7M7HHS3"/>
<keyword evidence="3" id="KW-1185">Reference proteome</keyword>
<evidence type="ECO:0000313" key="3">
    <source>
        <dbReference type="Proteomes" id="UP000007110"/>
    </source>
</evidence>
<protein>
    <recommendedName>
        <fullName evidence="1">Death domain-containing protein</fullName>
    </recommendedName>
</protein>
<dbReference type="GO" id="GO:0007165">
    <property type="term" value="P:signal transduction"/>
    <property type="evidence" value="ECO:0007669"/>
    <property type="project" value="InterPro"/>
</dbReference>
<evidence type="ECO:0000259" key="1">
    <source>
        <dbReference type="PROSITE" id="PS50017"/>
    </source>
</evidence>
<dbReference type="RefSeq" id="XP_011666483.1">
    <property type="nucleotide sequence ID" value="XM_011668181.2"/>
</dbReference>
<dbReference type="KEGG" id="spu:105439325"/>
<reference evidence="3" key="1">
    <citation type="submission" date="2015-02" db="EMBL/GenBank/DDBJ databases">
        <title>Genome sequencing for Strongylocentrotus purpuratus.</title>
        <authorList>
            <person name="Murali S."/>
            <person name="Liu Y."/>
            <person name="Vee V."/>
            <person name="English A."/>
            <person name="Wang M."/>
            <person name="Skinner E."/>
            <person name="Han Y."/>
            <person name="Muzny D.M."/>
            <person name="Worley K.C."/>
            <person name="Gibbs R.A."/>
        </authorList>
    </citation>
    <scope>NUCLEOTIDE SEQUENCE</scope>
</reference>
<dbReference type="Pfam" id="PF00531">
    <property type="entry name" value="Death"/>
    <property type="match status" value="1"/>
</dbReference>